<dbReference type="InterPro" id="IPR050639">
    <property type="entry name" value="SSR_resolvase"/>
</dbReference>
<evidence type="ECO:0000256" key="1">
    <source>
        <dbReference type="SAM" id="MobiDB-lite"/>
    </source>
</evidence>
<protein>
    <submittedName>
        <fullName evidence="3">Recombinase family protein</fullName>
    </submittedName>
</protein>
<dbReference type="Gene3D" id="3.90.1750.20">
    <property type="entry name" value="Putative Large Serine Recombinase, Chain B, Domain 2"/>
    <property type="match status" value="1"/>
</dbReference>
<dbReference type="Gene3D" id="3.40.50.1390">
    <property type="entry name" value="Resolvase, N-terminal catalytic domain"/>
    <property type="match status" value="1"/>
</dbReference>
<evidence type="ECO:0000313" key="4">
    <source>
        <dbReference type="Proteomes" id="UP000322634"/>
    </source>
</evidence>
<dbReference type="Pfam" id="PF07508">
    <property type="entry name" value="Recombinase"/>
    <property type="match status" value="1"/>
</dbReference>
<feature type="region of interest" description="Disordered" evidence="1">
    <location>
        <begin position="171"/>
        <end position="194"/>
    </location>
</feature>
<evidence type="ECO:0000313" key="3">
    <source>
        <dbReference type="EMBL" id="TYC15053.1"/>
    </source>
</evidence>
<dbReference type="InterPro" id="IPR006119">
    <property type="entry name" value="Resolv_N"/>
</dbReference>
<comment type="caution">
    <text evidence="3">The sequence shown here is derived from an EMBL/GenBank/DDBJ whole genome shotgun (WGS) entry which is preliminary data.</text>
</comment>
<keyword evidence="4" id="KW-1185">Reference proteome</keyword>
<sequence>MNRTPRRTGGRTLLETAPDQLVWALYGRESFDVTGDAEQVTAQLAEMREYVTGIGGRIGREFPENNVSAFRRVRVMLPDGTYGYRVVRPDWDAMMTELRKGTYNSLCLPNIDRGMRDPRDLEDLIDLVEYYGVHVVGMTGNIDLTTDTGISAARHDVNQRNQESRNIARRMQGGNRRAAMKGRNHGGANRPFGWRKDRISVNKREAKHIRREIPRLLAGVRPATIAIEWNERGIPTVTGRGQWRAMTIVQIFTNPRLCGWKTYRDEILTDVDGNPVKGVWEAIITDDEHLALVEAIRPSKPSRKNRGRGHVMKYLLSPFIRCGKCNARMYGGVQYYHKKTGKPVVAYRCPTKGWGGCGGITRIAAPIDEYVTELVIQEQSRIRLQRRKELPPWDREDELRDVAQQIQESTDAYKAKRISGSRYFALIEDLEASERRLKAEKRKYEAKRQARAVEIPDLRAEWNRPDFTLEQKHAAIAKSITALIIHPAPRQGAKFSPDQITPIWNEEDE</sequence>
<dbReference type="GO" id="GO:0000150">
    <property type="term" value="F:DNA strand exchange activity"/>
    <property type="evidence" value="ECO:0007669"/>
    <property type="project" value="InterPro"/>
</dbReference>
<gene>
    <name evidence="3" type="ORF">FXF65_13075</name>
</gene>
<dbReference type="OrthoDB" id="4500247at2"/>
<evidence type="ECO:0000259" key="2">
    <source>
        <dbReference type="PROSITE" id="PS51737"/>
    </source>
</evidence>
<dbReference type="RefSeq" id="WP_148350170.1">
    <property type="nucleotide sequence ID" value="NZ_JBHSBF010000027.1"/>
</dbReference>
<name>A0A5D0UBT4_9ACTN</name>
<dbReference type="CDD" id="cd00338">
    <property type="entry name" value="Ser_Recombinase"/>
    <property type="match status" value="1"/>
</dbReference>
<reference evidence="3 4" key="1">
    <citation type="submission" date="2019-08" db="EMBL/GenBank/DDBJ databases">
        <title>Actinomadura sp. nov. CYP1-5 isolated from mountain soil.</title>
        <authorList>
            <person name="Songsumanus A."/>
            <person name="Kuncharoen N."/>
            <person name="Kudo T."/>
            <person name="Yuki M."/>
            <person name="Igarashi Y."/>
            <person name="Tanasupawat S."/>
        </authorList>
    </citation>
    <scope>NUCLEOTIDE SEQUENCE [LARGE SCALE GENOMIC DNA]</scope>
    <source>
        <strain evidence="3 4">GKU157</strain>
    </source>
</reference>
<dbReference type="Pfam" id="PF00239">
    <property type="entry name" value="Resolvase"/>
    <property type="match status" value="1"/>
</dbReference>
<dbReference type="AlphaFoldDB" id="A0A5D0UBT4"/>
<dbReference type="Proteomes" id="UP000322634">
    <property type="component" value="Unassembled WGS sequence"/>
</dbReference>
<dbReference type="SUPFAM" id="SSF53041">
    <property type="entry name" value="Resolvase-like"/>
    <property type="match status" value="1"/>
</dbReference>
<dbReference type="PANTHER" id="PTHR30461">
    <property type="entry name" value="DNA-INVERTASE FROM LAMBDOID PROPHAGE"/>
    <property type="match status" value="1"/>
</dbReference>
<dbReference type="EMBL" id="VSFF01000005">
    <property type="protein sequence ID" value="TYC15053.1"/>
    <property type="molecule type" value="Genomic_DNA"/>
</dbReference>
<dbReference type="Pfam" id="PF13408">
    <property type="entry name" value="Zn_ribbon_recom"/>
    <property type="match status" value="1"/>
</dbReference>
<dbReference type="InterPro" id="IPR011109">
    <property type="entry name" value="DNA_bind_recombinase_dom"/>
</dbReference>
<feature type="domain" description="Recombinase" evidence="2">
    <location>
        <begin position="191"/>
        <end position="302"/>
    </location>
</feature>
<organism evidence="3 4">
    <name type="scientific">Actinomadura syzygii</name>
    <dbReference type="NCBI Taxonomy" id="1427538"/>
    <lineage>
        <taxon>Bacteria</taxon>
        <taxon>Bacillati</taxon>
        <taxon>Actinomycetota</taxon>
        <taxon>Actinomycetes</taxon>
        <taxon>Streptosporangiales</taxon>
        <taxon>Thermomonosporaceae</taxon>
        <taxon>Actinomadura</taxon>
    </lineage>
</organism>
<dbReference type="InterPro" id="IPR036162">
    <property type="entry name" value="Resolvase-like_N_sf"/>
</dbReference>
<proteinExistence type="predicted"/>
<dbReference type="PROSITE" id="PS51737">
    <property type="entry name" value="RECOMBINASE_DNA_BIND"/>
    <property type="match status" value="1"/>
</dbReference>
<dbReference type="InterPro" id="IPR025827">
    <property type="entry name" value="Zn_ribbon_recom_dom"/>
</dbReference>
<dbReference type="GO" id="GO:0003677">
    <property type="term" value="F:DNA binding"/>
    <property type="evidence" value="ECO:0007669"/>
    <property type="project" value="InterPro"/>
</dbReference>
<dbReference type="PANTHER" id="PTHR30461:SF23">
    <property type="entry name" value="DNA RECOMBINASE-RELATED"/>
    <property type="match status" value="1"/>
</dbReference>
<dbReference type="SMART" id="SM00857">
    <property type="entry name" value="Resolvase"/>
    <property type="match status" value="1"/>
</dbReference>
<dbReference type="InterPro" id="IPR038109">
    <property type="entry name" value="DNA_bind_recomb_sf"/>
</dbReference>
<accession>A0A5D0UBT4</accession>